<name>A0A7S3BPZ9_9VIRI</name>
<dbReference type="SUPFAM" id="SSF51735">
    <property type="entry name" value="NAD(P)-binding Rossmann-fold domains"/>
    <property type="match status" value="1"/>
</dbReference>
<reference evidence="1" key="1">
    <citation type="submission" date="2021-01" db="EMBL/GenBank/DDBJ databases">
        <authorList>
            <person name="Corre E."/>
            <person name="Pelletier E."/>
            <person name="Niang G."/>
            <person name="Scheremetjew M."/>
            <person name="Finn R."/>
            <person name="Kale V."/>
            <person name="Holt S."/>
            <person name="Cochrane G."/>
            <person name="Meng A."/>
            <person name="Brown T."/>
            <person name="Cohen L."/>
        </authorList>
    </citation>
    <scope>NUCLEOTIDE SEQUENCE</scope>
    <source>
        <strain evidence="1">RCC927</strain>
    </source>
</reference>
<sequence>MEDLRRIYDGSDASGGRVLLFSFDVCDAISVRAHARLMRVAVEQGKLPPVRALVNNAGVLPADVADANGELDSAQLGEGDACEKLHVHAAARLALEMLPLLWQDGEAHGILRSRVVTIGSFTHHAGRYGPARFSKEERAHGCHELPSDRDAGGGAVTRGADGGSNVQGAFDGILAARAGEGCQFGGPDAYNGHAYAPRRPWLQPRFWTTPAARYSASKRAAARDALHGALRTALEKASVDSLVFDPGAVHGTRLTRHWPRWLVMLFNNALPFARSPTAAARGVIAAVYGSEAAAGDYLYGPRAVRLRPSLS</sequence>
<protein>
    <submittedName>
        <fullName evidence="1">Uncharacterized protein</fullName>
    </submittedName>
</protein>
<accession>A0A7S3BPZ9</accession>
<dbReference type="AlphaFoldDB" id="A0A7S3BPZ9"/>
<dbReference type="InterPro" id="IPR036291">
    <property type="entry name" value="NAD(P)-bd_dom_sf"/>
</dbReference>
<evidence type="ECO:0000313" key="1">
    <source>
        <dbReference type="EMBL" id="CAE0141541.1"/>
    </source>
</evidence>
<evidence type="ECO:0000313" key="2">
    <source>
        <dbReference type="EMBL" id="CAE0141543.1"/>
    </source>
</evidence>
<dbReference type="Gene3D" id="3.40.50.720">
    <property type="entry name" value="NAD(P)-binding Rossmann-like Domain"/>
    <property type="match status" value="1"/>
</dbReference>
<proteinExistence type="predicted"/>
<organism evidence="1">
    <name type="scientific">Prasinoderma singulare</name>
    <dbReference type="NCBI Taxonomy" id="676789"/>
    <lineage>
        <taxon>Eukaryota</taxon>
        <taxon>Viridiplantae</taxon>
        <taxon>Prasinodermophyta</taxon>
        <taxon>Prasinodermophyceae</taxon>
        <taxon>Prasinodermales</taxon>
        <taxon>Prasinodermaceae</taxon>
        <taxon>Prasinoderma</taxon>
    </lineage>
</organism>
<dbReference type="EMBL" id="HBHY01013161">
    <property type="protein sequence ID" value="CAE0141543.1"/>
    <property type="molecule type" value="Transcribed_RNA"/>
</dbReference>
<gene>
    <name evidence="1" type="ORF">PSIN1315_LOCUS8424</name>
    <name evidence="2" type="ORF">PSIN1315_LOCUS8425</name>
</gene>
<dbReference type="EMBL" id="HBHY01013160">
    <property type="protein sequence ID" value="CAE0141541.1"/>
    <property type="molecule type" value="Transcribed_RNA"/>
</dbReference>